<reference evidence="6 7" key="1">
    <citation type="journal article" date="2024" name="BMC Biol.">
        <title>Comparative genomics of Ascetosporea gives new insight into the evolutionary basis for animal parasitism in Rhizaria.</title>
        <authorList>
            <person name="Hiltunen Thoren M."/>
            <person name="Onut-Brannstrom I."/>
            <person name="Alfjorden A."/>
            <person name="Peckova H."/>
            <person name="Swords F."/>
            <person name="Hooper C."/>
            <person name="Holzer A.S."/>
            <person name="Bass D."/>
            <person name="Burki F."/>
        </authorList>
    </citation>
    <scope>NUCLEOTIDE SEQUENCE [LARGE SCALE GENOMIC DNA]</scope>
    <source>
        <strain evidence="6">20-A016</strain>
    </source>
</reference>
<dbReference type="EMBL" id="JBDODL010000144">
    <property type="protein sequence ID" value="MES1918869.1"/>
    <property type="molecule type" value="Genomic_DNA"/>
</dbReference>
<dbReference type="Gene3D" id="3.30.70.330">
    <property type="match status" value="4"/>
</dbReference>
<protein>
    <submittedName>
        <fullName evidence="6">Polyadenylate-binding protein 4</fullName>
    </submittedName>
</protein>
<proteinExistence type="predicted"/>
<name>A0ABV2AHD9_9EUKA</name>
<dbReference type="InterPro" id="IPR000504">
    <property type="entry name" value="RRM_dom"/>
</dbReference>
<dbReference type="CDD" id="cd00590">
    <property type="entry name" value="RRM_SF"/>
    <property type="match status" value="2"/>
</dbReference>
<comment type="caution">
    <text evidence="6">The sequence shown here is derived from an EMBL/GenBank/DDBJ whole genome shotgun (WGS) entry which is preliminary data.</text>
</comment>
<feature type="region of interest" description="Disordered" evidence="4">
    <location>
        <begin position="1"/>
        <end position="21"/>
    </location>
</feature>
<organism evidence="6 7">
    <name type="scientific">Bonamia ostreae</name>
    <dbReference type="NCBI Taxonomy" id="126728"/>
    <lineage>
        <taxon>Eukaryota</taxon>
        <taxon>Sar</taxon>
        <taxon>Rhizaria</taxon>
        <taxon>Endomyxa</taxon>
        <taxon>Ascetosporea</taxon>
        <taxon>Haplosporida</taxon>
        <taxon>Bonamia</taxon>
    </lineage>
</organism>
<keyword evidence="3" id="KW-0694">RNA-binding</keyword>
<evidence type="ECO:0000256" key="4">
    <source>
        <dbReference type="SAM" id="MobiDB-lite"/>
    </source>
</evidence>
<dbReference type="SUPFAM" id="SSF54928">
    <property type="entry name" value="RNA-binding domain, RBD"/>
    <property type="match status" value="3"/>
</dbReference>
<dbReference type="Proteomes" id="UP001439008">
    <property type="component" value="Unassembled WGS sequence"/>
</dbReference>
<keyword evidence="7" id="KW-1185">Reference proteome</keyword>
<evidence type="ECO:0000256" key="3">
    <source>
        <dbReference type="PROSITE-ProRule" id="PRU00176"/>
    </source>
</evidence>
<sequence>MKSKECEAVLNPKNESNPHENKIDEKASIFVKNLPKNVLEEDLVKAFQKFGKIVSVKIPKKRDQHLSFGFVNFLKENSKNKCVKEEISINGKVVDVFSRSKSDLKKENKLSNGLKIESEDETIFDLIQFFEKFATIRAICLLVDSFNPFHQKNIAFVFFENFEEMEKILSQKLKMGENALKMEKTDKIDALKLLNCKILYPLKLFKIRADSSYLEIKSVLEICGQIENGKLLYNNLDSVSNSICGYVFFNNVKSQEMALKMKRFKLKKQVFKVELPKTEEKLNNGDLDKKLDESKSLSENKNSENLVVVKIKENSKNGCKKQICDSFDFLQFALESKRSKRLIFELKKDEFKNSVKEKLALLNFIDNIKIIKKPKRWKNIIKQKEILLNFKAKLADRKKLQYILDFSVGESKKISFASILGWTNFDDLAKAEIVLNKFRQIDKNDYFKAHFAVTETSKNKNSIIVKNLAEKTQKDKIANRFGLYGKIEKIDFHSANNICSVGFQKAIEANQAFSLLQNDIDFFLDFGEVEMSLANIRRAKKRKIGNMRNLIVDKLGKS</sequence>
<evidence type="ECO:0000256" key="1">
    <source>
        <dbReference type="ARBA" id="ARBA00004123"/>
    </source>
</evidence>
<evidence type="ECO:0000313" key="7">
    <source>
        <dbReference type="Proteomes" id="UP001439008"/>
    </source>
</evidence>
<dbReference type="Pfam" id="PF00076">
    <property type="entry name" value="RRM_1"/>
    <property type="match status" value="2"/>
</dbReference>
<evidence type="ECO:0000313" key="6">
    <source>
        <dbReference type="EMBL" id="MES1918869.1"/>
    </source>
</evidence>
<dbReference type="InterPro" id="IPR012677">
    <property type="entry name" value="Nucleotide-bd_a/b_plait_sf"/>
</dbReference>
<feature type="domain" description="RRM" evidence="5">
    <location>
        <begin position="27"/>
        <end position="121"/>
    </location>
</feature>
<keyword evidence="2" id="KW-0539">Nucleus</keyword>
<dbReference type="PANTHER" id="PTHR48033:SF10">
    <property type="entry name" value="RNA-BINDING PROTEIN SQUID"/>
    <property type="match status" value="1"/>
</dbReference>
<evidence type="ECO:0000256" key="2">
    <source>
        <dbReference type="ARBA" id="ARBA00023242"/>
    </source>
</evidence>
<dbReference type="PANTHER" id="PTHR48033">
    <property type="entry name" value="RNA-BINDING (RRM/RBD/RNP MOTIFS) FAMILY PROTEIN"/>
    <property type="match status" value="1"/>
</dbReference>
<gene>
    <name evidence="6" type="primary">PABPC4_1</name>
    <name evidence="6" type="ORF">MHBO_000765</name>
</gene>
<dbReference type="InterPro" id="IPR035979">
    <property type="entry name" value="RBD_domain_sf"/>
</dbReference>
<dbReference type="SMART" id="SM00360">
    <property type="entry name" value="RRM"/>
    <property type="match status" value="4"/>
</dbReference>
<comment type="subcellular location">
    <subcellularLocation>
        <location evidence="1">Nucleus</location>
    </subcellularLocation>
</comment>
<dbReference type="PROSITE" id="PS50102">
    <property type="entry name" value="RRM"/>
    <property type="match status" value="1"/>
</dbReference>
<evidence type="ECO:0000259" key="5">
    <source>
        <dbReference type="PROSITE" id="PS50102"/>
    </source>
</evidence>
<accession>A0ABV2AHD9</accession>